<organism evidence="1 2">
    <name type="scientific">Hespellia stercorisuis DSM 15480</name>
    <dbReference type="NCBI Taxonomy" id="1121950"/>
    <lineage>
        <taxon>Bacteria</taxon>
        <taxon>Bacillati</taxon>
        <taxon>Bacillota</taxon>
        <taxon>Clostridia</taxon>
        <taxon>Lachnospirales</taxon>
        <taxon>Lachnospiraceae</taxon>
        <taxon>Hespellia</taxon>
    </lineage>
</organism>
<name>A0A1M6J8J6_9FIRM</name>
<sequence length="114" mass="13734">MDVAMENYFYDIKFDELIQKAEEDEQEKIKSDLQEIVGKDKWEDVLKVLDEKHIEKAFWREVECIYSELLKQLIKKSYGGNSLVMQNCYAFSESEKSWYLGLWRLWLQYATCNL</sequence>
<protein>
    <submittedName>
        <fullName evidence="1">Uncharacterized protein</fullName>
    </submittedName>
</protein>
<accession>A0A1M6J8J6</accession>
<proteinExistence type="predicted"/>
<keyword evidence="2" id="KW-1185">Reference proteome</keyword>
<dbReference type="EMBL" id="FQZY01000008">
    <property type="protein sequence ID" value="SHJ43033.1"/>
    <property type="molecule type" value="Genomic_DNA"/>
</dbReference>
<evidence type="ECO:0000313" key="2">
    <source>
        <dbReference type="Proteomes" id="UP000184301"/>
    </source>
</evidence>
<reference evidence="1 2" key="1">
    <citation type="submission" date="2016-11" db="EMBL/GenBank/DDBJ databases">
        <authorList>
            <person name="Jaros S."/>
            <person name="Januszkiewicz K."/>
            <person name="Wedrychowicz H."/>
        </authorList>
    </citation>
    <scope>NUCLEOTIDE SEQUENCE [LARGE SCALE GENOMIC DNA]</scope>
    <source>
        <strain evidence="1 2">DSM 15480</strain>
    </source>
</reference>
<evidence type="ECO:0000313" key="1">
    <source>
        <dbReference type="EMBL" id="SHJ43033.1"/>
    </source>
</evidence>
<dbReference type="AlphaFoldDB" id="A0A1M6J8J6"/>
<dbReference type="RefSeq" id="WP_143160651.1">
    <property type="nucleotide sequence ID" value="NZ_FQZY01000008.1"/>
</dbReference>
<dbReference type="Proteomes" id="UP000184301">
    <property type="component" value="Unassembled WGS sequence"/>
</dbReference>
<dbReference type="STRING" id="1121950.SAMN02745243_00587"/>
<gene>
    <name evidence="1" type="ORF">SAMN02745243_00587</name>
</gene>